<dbReference type="STRING" id="1194526.A284_02040"/>
<accession>A0A2T4Q466</accession>
<dbReference type="InterPro" id="IPR029044">
    <property type="entry name" value="Nucleotide-diphossugar_trans"/>
</dbReference>
<dbReference type="RefSeq" id="WP_107532263.1">
    <property type="nucleotide sequence ID" value="NZ_PZEV01000001.1"/>
</dbReference>
<dbReference type="Gene3D" id="3.90.550.10">
    <property type="entry name" value="Spore Coat Polysaccharide Biosynthesis Protein SpsA, Chain A"/>
    <property type="match status" value="1"/>
</dbReference>
<feature type="domain" description="Glycosyltransferase 2-like" evidence="2">
    <location>
        <begin position="16"/>
        <end position="178"/>
    </location>
</feature>
<comment type="similarity">
    <text evidence="1">Belongs to the glycosyltransferase 2 family.</text>
</comment>
<reference evidence="3 4" key="1">
    <citation type="journal article" date="2016" name="Front. Microbiol.">
        <title>Comprehensive Phylogenetic Analysis of Bovine Non-aureus Staphylococci Species Based on Whole-Genome Sequencing.</title>
        <authorList>
            <person name="Naushad S."/>
            <person name="Barkema H.W."/>
            <person name="Luby C."/>
            <person name="Condas L.A."/>
            <person name="Nobrega D.B."/>
            <person name="Carson D.A."/>
            <person name="De Buck J."/>
        </authorList>
    </citation>
    <scope>NUCLEOTIDE SEQUENCE [LARGE SCALE GENOMIC DNA]</scope>
    <source>
        <strain evidence="3 4">SNUC 2993</strain>
    </source>
</reference>
<dbReference type="AlphaFoldDB" id="A0A2T4Q466"/>
<evidence type="ECO:0000256" key="1">
    <source>
        <dbReference type="ARBA" id="ARBA00006739"/>
    </source>
</evidence>
<dbReference type="PANTHER" id="PTHR22916">
    <property type="entry name" value="GLYCOSYLTRANSFERASE"/>
    <property type="match status" value="1"/>
</dbReference>
<dbReference type="PANTHER" id="PTHR22916:SF3">
    <property type="entry name" value="UDP-GLCNAC:BETAGAL BETA-1,3-N-ACETYLGLUCOSAMINYLTRANSFERASE-LIKE PROTEIN 1"/>
    <property type="match status" value="1"/>
</dbReference>
<gene>
    <name evidence="3" type="ORF">BU085_00690</name>
</gene>
<evidence type="ECO:0000313" key="4">
    <source>
        <dbReference type="Proteomes" id="UP000240717"/>
    </source>
</evidence>
<evidence type="ECO:0000313" key="3">
    <source>
        <dbReference type="EMBL" id="PTI52770.1"/>
    </source>
</evidence>
<dbReference type="SUPFAM" id="SSF53448">
    <property type="entry name" value="Nucleotide-diphospho-sugar transferases"/>
    <property type="match status" value="1"/>
</dbReference>
<keyword evidence="3" id="KW-0808">Transferase</keyword>
<name>A0A2T4Q466_STAWA</name>
<dbReference type="GO" id="GO:0016758">
    <property type="term" value="F:hexosyltransferase activity"/>
    <property type="evidence" value="ECO:0007669"/>
    <property type="project" value="UniProtKB-ARBA"/>
</dbReference>
<dbReference type="Proteomes" id="UP000240717">
    <property type="component" value="Unassembled WGS sequence"/>
</dbReference>
<evidence type="ECO:0000259" key="2">
    <source>
        <dbReference type="Pfam" id="PF00535"/>
    </source>
</evidence>
<dbReference type="InterPro" id="IPR001173">
    <property type="entry name" value="Glyco_trans_2-like"/>
</dbReference>
<comment type="caution">
    <text evidence="3">The sequence shown here is derived from an EMBL/GenBank/DDBJ whole genome shotgun (WGS) entry which is preliminary data.</text>
</comment>
<organism evidence="3 4">
    <name type="scientific">Staphylococcus warneri</name>
    <dbReference type="NCBI Taxonomy" id="1292"/>
    <lineage>
        <taxon>Bacteria</taxon>
        <taxon>Bacillati</taxon>
        <taxon>Bacillota</taxon>
        <taxon>Bacilli</taxon>
        <taxon>Bacillales</taxon>
        <taxon>Staphylococcaceae</taxon>
        <taxon>Staphylococcus</taxon>
    </lineage>
</organism>
<dbReference type="EMBL" id="PZEV01000001">
    <property type="protein sequence ID" value="PTI52770.1"/>
    <property type="molecule type" value="Genomic_DNA"/>
</dbReference>
<proteinExistence type="inferred from homology"/>
<dbReference type="Pfam" id="PF00535">
    <property type="entry name" value="Glycos_transf_2"/>
    <property type="match status" value="1"/>
</dbReference>
<protein>
    <submittedName>
        <fullName evidence="3">Glycosyltransferase family 2 protein</fullName>
    </submittedName>
</protein>
<dbReference type="CDD" id="cd00761">
    <property type="entry name" value="Glyco_tranf_GTA_type"/>
    <property type="match status" value="1"/>
</dbReference>
<sequence>MKIITENKMSNNVKVSILISTYNKGKFIKKTLDSILNQTFDLKKLEVIVVDDCSTDDTLKVVASNLTNFYNYKLVQLDQNSGTPAQPRNLSIDLSRGKYLMFIDGDDWLPENAVETLYNLLKKNKTDYATGLTNYVFNDKVARAGVALSKISHSKLDLNHNSKSFYHLAPHGRMVKASIIKNNNIRFPEMIFAEDLQFFAEVFFHVDKISTTEDVVYFTNRYQDNVSLVKSKESTMPNRMKLQMDAYKYLSKKYKNLKVFRNLLIRLINKDILNGKFYKKAFIREIDVMLPLLQDAINTIEKDFDVNKYVDDELNKKAIELIKKGDKAEIIAFIKWYSDKDDEQLQFKRNKAYYSYNNELFLKHMHVTLQNIIRKNNSITLKLYSKNSHIEFMELKSRKNPEQYQILKIKKNTLKPGEYSVKFDTSHLPKGKLAITVLDEDLNSTVVKTNDQFNLYETVNGNLGYKS</sequence>